<evidence type="ECO:0000256" key="10">
    <source>
        <dbReference type="ARBA" id="ARBA00040803"/>
    </source>
</evidence>
<evidence type="ECO:0000256" key="11">
    <source>
        <dbReference type="ARBA" id="ARBA00041237"/>
    </source>
</evidence>
<dbReference type="GO" id="GO:0008901">
    <property type="term" value="F:ferredoxin hydrogenase activity"/>
    <property type="evidence" value="ECO:0007669"/>
    <property type="project" value="InterPro"/>
</dbReference>
<dbReference type="EMBL" id="CP020370">
    <property type="protein sequence ID" value="AUB81533.1"/>
    <property type="molecule type" value="Genomic_DNA"/>
</dbReference>
<evidence type="ECO:0000256" key="12">
    <source>
        <dbReference type="ARBA" id="ARBA00042683"/>
    </source>
</evidence>
<feature type="binding site" evidence="14">
    <location>
        <position position="628"/>
    </location>
    <ligand>
        <name>Mg(2+)</name>
        <dbReference type="ChEBI" id="CHEBI:18420"/>
    </ligand>
</feature>
<comment type="catalytic activity">
    <reaction evidence="13">
        <text>H2 + A = AH2</text>
        <dbReference type="Rhea" id="RHEA:12116"/>
        <dbReference type="ChEBI" id="CHEBI:13193"/>
        <dbReference type="ChEBI" id="CHEBI:17499"/>
        <dbReference type="ChEBI" id="CHEBI:18276"/>
        <dbReference type="EC" id="1.12.99.6"/>
    </reaction>
</comment>
<keyword evidence="17" id="KW-1185">Reference proteome</keyword>
<sequence>MATTPNVIIDPVTRIEGHLRIQAHAVPDGNGGGTITDPGLSASTMVRGVEKILQGRDPRDAWAFTQRICGVCTVVHGLTSVRAVESAIGIKVSKNADYIRNMMIGAQYVHDHVMHFYHLHALDWVDVVSALKADPTGTAALARLNNPSYKPNAGQLPTAAYFQGVLTKLNGLVTRGQLGIFANGYWGHSAYKLTPNENLLLVSHYLEALAWAREVVKLHTVFGGKDPHPNLVVGGMPCTLSSNTGTVNEDRGGTSLNTAGLATIRTATAVMKAFVDQVYLPDVVLLAKRYKAWANYGATAGNFLCFGEFPDPALVRTEFTDGAIDYPAGYVFPVGVIWANAPTVLAPFDEKKVTENVAHAWYLGSVSGEHPYVGKTDLYYDGPLPDQGKRPDGTSYYMLDEEARYSWIKSPRYDGQPMEVGPLAHILTMHARGATTKAQPTDKLVRAYVTKFWTNPEAQGGLGLTFGQLNSTLGRIFSRMLETKIIADQIAGRAADKASGTAAYAGWYQLYYNNKSGPYWNPNTFTRLKAPKSWPVKAGLGSGFGFGFTEAPRGALGHWVKLNAVSGLIDNYQCVVASQWNAGPRDIGGEPGPYETALAGHVLANLEKPLEVLRTIHSFDPCIGCAVHIVDPDGEPLVQIDVNHSARSAVCAPSGACG</sequence>
<feature type="binding site" evidence="14">
    <location>
        <position position="622"/>
    </location>
    <ligand>
        <name>Ni(2+)</name>
        <dbReference type="ChEBI" id="CHEBI:49786"/>
    </ligand>
</feature>
<dbReference type="Pfam" id="PF00374">
    <property type="entry name" value="NiFeSe_Hases"/>
    <property type="match status" value="1"/>
</dbReference>
<dbReference type="OrthoDB" id="9761717at2"/>
<feature type="binding site" evidence="14">
    <location>
        <position position="625"/>
    </location>
    <ligand>
        <name>Fe cation</name>
        <dbReference type="ChEBI" id="CHEBI:24875"/>
    </ligand>
</feature>
<dbReference type="PROSITE" id="PS00508">
    <property type="entry name" value="NI_HGENASE_L_2"/>
    <property type="match status" value="1"/>
</dbReference>
<comment type="cofactor">
    <cofactor evidence="14">
        <name>Fe cation</name>
        <dbReference type="ChEBI" id="CHEBI:24875"/>
    </cofactor>
</comment>
<keyword evidence="8 15" id="KW-0560">Oxidoreductase</keyword>
<keyword evidence="14" id="KW-0408">Iron</keyword>
<feature type="binding site" evidence="14">
    <location>
        <position position="50"/>
    </location>
    <ligand>
        <name>Mg(2+)</name>
        <dbReference type="ChEBI" id="CHEBI:18420"/>
    </ligand>
</feature>
<dbReference type="GO" id="GO:0005886">
    <property type="term" value="C:plasma membrane"/>
    <property type="evidence" value="ECO:0007669"/>
    <property type="project" value="UniProtKB-SubCell"/>
</dbReference>
<reference evidence="16 17" key="1">
    <citation type="submission" date="2017-03" db="EMBL/GenBank/DDBJ databases">
        <title>Complete genome sequence of Candidatus 'Thiodictyon syntrophicum' sp. nov. strain Cad16T, a photolithoautotroph purple sulfur bacterium isolated from an alpine meromictic lake.</title>
        <authorList>
            <person name="Luedin S.M."/>
            <person name="Pothier J.F."/>
            <person name="Danza F."/>
            <person name="Storelli N."/>
            <person name="Wittwer M."/>
            <person name="Tonolla M."/>
        </authorList>
    </citation>
    <scope>NUCLEOTIDE SEQUENCE [LARGE SCALE GENOMIC DNA]</scope>
    <source>
        <strain evidence="16 17">Cad16T</strain>
    </source>
</reference>
<proteinExistence type="inferred from homology"/>
<evidence type="ECO:0000256" key="3">
    <source>
        <dbReference type="ARBA" id="ARBA00009292"/>
    </source>
</evidence>
<dbReference type="FunFam" id="1.10.645.10:FF:000002">
    <property type="entry name" value="Hydrogenase 2 large subunit"/>
    <property type="match status" value="1"/>
</dbReference>
<dbReference type="PANTHER" id="PTHR42958:SF2">
    <property type="entry name" value="UPTAKE HYDROGENASE LARGE SUBUNIT"/>
    <property type="match status" value="1"/>
</dbReference>
<keyword evidence="7 14" id="KW-0479">Metal-binding</keyword>
<dbReference type="SUPFAM" id="SSF56762">
    <property type="entry name" value="HydB/Nqo4-like"/>
    <property type="match status" value="1"/>
</dbReference>
<evidence type="ECO:0000256" key="13">
    <source>
        <dbReference type="ARBA" id="ARBA00048757"/>
    </source>
</evidence>
<dbReference type="InterPro" id="IPR050867">
    <property type="entry name" value="NiFe/NiFeSe_hydrgnase_LSU"/>
</dbReference>
<gene>
    <name evidence="16" type="ORF">THSYN_11605</name>
</gene>
<dbReference type="RefSeq" id="WP_100919301.1">
    <property type="nucleotide sequence ID" value="NZ_CP020370.1"/>
</dbReference>
<dbReference type="Proteomes" id="UP000232638">
    <property type="component" value="Chromosome"/>
</dbReference>
<dbReference type="KEGG" id="tsy:THSYN_11605"/>
<evidence type="ECO:0000256" key="9">
    <source>
        <dbReference type="ARBA" id="ARBA00037655"/>
    </source>
</evidence>
<name>A0A2K8U7J3_9GAMM</name>
<dbReference type="InterPro" id="IPR001501">
    <property type="entry name" value="Ni-dep_hyd_lsu"/>
</dbReference>
<feature type="binding site" evidence="14">
    <location>
        <position position="72"/>
    </location>
    <ligand>
        <name>Ni(2+)</name>
        <dbReference type="ChEBI" id="CHEBI:49786"/>
    </ligand>
</feature>
<dbReference type="PANTHER" id="PTHR42958">
    <property type="entry name" value="HYDROGENASE-2 LARGE CHAIN"/>
    <property type="match status" value="1"/>
</dbReference>
<dbReference type="EC" id="1.12.99.6" evidence="5"/>
<dbReference type="PROSITE" id="PS00507">
    <property type="entry name" value="NI_HGENASE_L_1"/>
    <property type="match status" value="1"/>
</dbReference>
<keyword evidence="6 14" id="KW-0533">Nickel</keyword>
<dbReference type="GO" id="GO:0033748">
    <property type="term" value="F:hydrogenase (acceptor) activity"/>
    <property type="evidence" value="ECO:0007669"/>
    <property type="project" value="UniProtKB-EC"/>
</dbReference>
<evidence type="ECO:0000256" key="8">
    <source>
        <dbReference type="ARBA" id="ARBA00023002"/>
    </source>
</evidence>
<comment type="subcellular location">
    <subcellularLocation>
        <location evidence="2">Cell membrane</location>
        <topology evidence="2">Peripheral membrane protein</topology>
    </subcellularLocation>
</comment>
<evidence type="ECO:0000256" key="6">
    <source>
        <dbReference type="ARBA" id="ARBA00022596"/>
    </source>
</evidence>
<evidence type="ECO:0000256" key="1">
    <source>
        <dbReference type="ARBA" id="ARBA00001967"/>
    </source>
</evidence>
<accession>A0A2K8U7J3</accession>
<feature type="binding site" evidence="14">
    <location>
        <position position="72"/>
    </location>
    <ligand>
        <name>Fe cation</name>
        <dbReference type="ChEBI" id="CHEBI:24875"/>
    </ligand>
</feature>
<comment type="function">
    <text evidence="9">This enzyme recycles the H(2) produced by nitrogenase to increase the production of ATP and to protect nitrogenase against inhibition or damage by O(2) under carbon- or phosphate-limited conditions.</text>
</comment>
<evidence type="ECO:0000256" key="4">
    <source>
        <dbReference type="ARBA" id="ARBA00011771"/>
    </source>
</evidence>
<comment type="similarity">
    <text evidence="3 15">Belongs to the [NiFe]/[NiFeSe] hydrogenase large subunit family.</text>
</comment>
<evidence type="ECO:0000256" key="14">
    <source>
        <dbReference type="PIRSR" id="PIRSR601501-1"/>
    </source>
</evidence>
<evidence type="ECO:0000256" key="7">
    <source>
        <dbReference type="ARBA" id="ARBA00022723"/>
    </source>
</evidence>
<evidence type="ECO:0000313" key="17">
    <source>
        <dbReference type="Proteomes" id="UP000232638"/>
    </source>
</evidence>
<dbReference type="GO" id="GO:0016151">
    <property type="term" value="F:nickel cation binding"/>
    <property type="evidence" value="ECO:0007669"/>
    <property type="project" value="InterPro"/>
</dbReference>
<dbReference type="Gene3D" id="1.10.645.10">
    <property type="entry name" value="Cytochrome-c3 Hydrogenase, chain B"/>
    <property type="match status" value="1"/>
</dbReference>
<protein>
    <recommendedName>
        <fullName evidence="10">Uptake hydrogenase large subunit</fullName>
        <ecNumber evidence="5">1.12.99.6</ecNumber>
    </recommendedName>
    <alternativeName>
        <fullName evidence="12">Hydrogenlyase</fullName>
    </alternativeName>
    <alternativeName>
        <fullName evidence="11">Membrane-bound hydrogenase large subunit</fullName>
    </alternativeName>
</protein>
<evidence type="ECO:0000256" key="2">
    <source>
        <dbReference type="ARBA" id="ARBA00004202"/>
    </source>
</evidence>
<dbReference type="InterPro" id="IPR018194">
    <property type="entry name" value="Ni-dep_hyd_lsu_Ni_BS"/>
</dbReference>
<evidence type="ECO:0000256" key="15">
    <source>
        <dbReference type="RuleBase" id="RU003896"/>
    </source>
</evidence>
<evidence type="ECO:0000256" key="5">
    <source>
        <dbReference type="ARBA" id="ARBA00012082"/>
    </source>
</evidence>
<comment type="cofactor">
    <cofactor evidence="1 14">
        <name>Ni(2+)</name>
        <dbReference type="ChEBI" id="CHEBI:49786"/>
    </cofactor>
</comment>
<evidence type="ECO:0000313" key="16">
    <source>
        <dbReference type="EMBL" id="AUB81533.1"/>
    </source>
</evidence>
<dbReference type="AlphaFoldDB" id="A0A2K8U7J3"/>
<keyword evidence="14" id="KW-0460">Magnesium</keyword>
<organism evidence="16 17">
    <name type="scientific">Candidatus Thiodictyon syntrophicum</name>
    <dbReference type="NCBI Taxonomy" id="1166950"/>
    <lineage>
        <taxon>Bacteria</taxon>
        <taxon>Pseudomonadati</taxon>
        <taxon>Pseudomonadota</taxon>
        <taxon>Gammaproteobacteria</taxon>
        <taxon>Chromatiales</taxon>
        <taxon>Chromatiaceae</taxon>
        <taxon>Thiodictyon</taxon>
    </lineage>
</organism>
<dbReference type="InterPro" id="IPR029014">
    <property type="entry name" value="NiFe-Hase_large"/>
</dbReference>
<feature type="binding site" evidence="14">
    <location>
        <position position="69"/>
    </location>
    <ligand>
        <name>Ni(2+)</name>
        <dbReference type="ChEBI" id="CHEBI:49786"/>
    </ligand>
</feature>
<comment type="subunit">
    <text evidence="4">Heterodimer of a large and a small subunit.</text>
</comment>